<sequence length="440" mass="49656">MLISELTSISRSKNLNRQIIISFFLKFFSLSLGLLIIPKTLGILGSNQYGVWLTILSIVSWLVTFDVGIGNGLRNKLAESLAIDDYESSCKYISTGYFSLTIISLFIMVIVSLIIPFVNWTVVFNTVSINNEELKKTMFVISIAVLVNFIIIIVNQIMNAFQKAAYTNFVSILHSSFFLIILLVIKDIHDLYTVTKFYSLSLVLSGLVVSFFFYRTNFNYIPKIKWIDLSKAKEILQLGGSFFIIQIATVFMFSTSSILIIQLLSSIDVSIYNVTFRLFSTLSLVFSIVVTPYWSAFTEAFKKSDFKWIKTSMVKLHVYLALTIIIAILLVISHQFILDLWLGKNKLIPGFTVALMMGVYVIILSWSNIYSHYLNGIGKLKMQTILAVIQAIMVIPLCFLFTKFLNMGLSGIMLSLIFSLLPFAIIGPIVSIKSLKSINV</sequence>
<feature type="transmembrane region" description="Helical" evidence="6">
    <location>
        <begin position="235"/>
        <end position="264"/>
    </location>
</feature>
<feature type="transmembrane region" description="Helical" evidence="6">
    <location>
        <begin position="411"/>
        <end position="432"/>
    </location>
</feature>
<keyword evidence="8" id="KW-1185">Reference proteome</keyword>
<dbReference type="Proteomes" id="UP001597546">
    <property type="component" value="Unassembled WGS sequence"/>
</dbReference>
<keyword evidence="4 6" id="KW-1133">Transmembrane helix</keyword>
<evidence type="ECO:0000256" key="2">
    <source>
        <dbReference type="ARBA" id="ARBA00022475"/>
    </source>
</evidence>
<feature type="transmembrane region" description="Helical" evidence="6">
    <location>
        <begin position="49"/>
        <end position="69"/>
    </location>
</feature>
<evidence type="ECO:0000256" key="1">
    <source>
        <dbReference type="ARBA" id="ARBA00004651"/>
    </source>
</evidence>
<evidence type="ECO:0000256" key="6">
    <source>
        <dbReference type="SAM" id="Phobius"/>
    </source>
</evidence>
<dbReference type="RefSeq" id="WP_379047560.1">
    <property type="nucleotide sequence ID" value="NZ_JBHSKW010000067.1"/>
</dbReference>
<evidence type="ECO:0000256" key="5">
    <source>
        <dbReference type="ARBA" id="ARBA00023136"/>
    </source>
</evidence>
<organism evidence="7 8">
    <name type="scientific">Pedobacter alpinus</name>
    <dbReference type="NCBI Taxonomy" id="1590643"/>
    <lineage>
        <taxon>Bacteria</taxon>
        <taxon>Pseudomonadati</taxon>
        <taxon>Bacteroidota</taxon>
        <taxon>Sphingobacteriia</taxon>
        <taxon>Sphingobacteriales</taxon>
        <taxon>Sphingobacteriaceae</taxon>
        <taxon>Pedobacter</taxon>
    </lineage>
</organism>
<evidence type="ECO:0000313" key="7">
    <source>
        <dbReference type="EMBL" id="MFD2731526.1"/>
    </source>
</evidence>
<reference evidence="8" key="1">
    <citation type="journal article" date="2019" name="Int. J. Syst. Evol. Microbiol.">
        <title>The Global Catalogue of Microorganisms (GCM) 10K type strain sequencing project: providing services to taxonomists for standard genome sequencing and annotation.</title>
        <authorList>
            <consortium name="The Broad Institute Genomics Platform"/>
            <consortium name="The Broad Institute Genome Sequencing Center for Infectious Disease"/>
            <person name="Wu L."/>
            <person name="Ma J."/>
        </authorList>
    </citation>
    <scope>NUCLEOTIDE SEQUENCE [LARGE SCALE GENOMIC DNA]</scope>
    <source>
        <strain evidence="8">KCTC 42456</strain>
    </source>
</reference>
<keyword evidence="3 6" id="KW-0812">Transmembrane</keyword>
<dbReference type="PANTHER" id="PTHR30250:SF11">
    <property type="entry name" value="O-ANTIGEN TRANSPORTER-RELATED"/>
    <property type="match status" value="1"/>
</dbReference>
<dbReference type="Pfam" id="PF01943">
    <property type="entry name" value="Polysacc_synt"/>
    <property type="match status" value="1"/>
</dbReference>
<accession>A0ABW5TTR8</accession>
<proteinExistence type="predicted"/>
<feature type="transmembrane region" description="Helical" evidence="6">
    <location>
        <begin position="20"/>
        <end position="37"/>
    </location>
</feature>
<feature type="transmembrane region" description="Helical" evidence="6">
    <location>
        <begin position="97"/>
        <end position="118"/>
    </location>
</feature>
<feature type="transmembrane region" description="Helical" evidence="6">
    <location>
        <begin position="350"/>
        <end position="373"/>
    </location>
</feature>
<feature type="transmembrane region" description="Helical" evidence="6">
    <location>
        <begin position="318"/>
        <end position="338"/>
    </location>
</feature>
<name>A0ABW5TTR8_9SPHI</name>
<feature type="transmembrane region" description="Helical" evidence="6">
    <location>
        <begin position="197"/>
        <end position="214"/>
    </location>
</feature>
<dbReference type="InterPro" id="IPR002797">
    <property type="entry name" value="Polysacc_synth"/>
</dbReference>
<comment type="subcellular location">
    <subcellularLocation>
        <location evidence="1">Cell membrane</location>
        <topology evidence="1">Multi-pass membrane protein</topology>
    </subcellularLocation>
</comment>
<evidence type="ECO:0000313" key="8">
    <source>
        <dbReference type="Proteomes" id="UP001597546"/>
    </source>
</evidence>
<feature type="transmembrane region" description="Helical" evidence="6">
    <location>
        <begin position="138"/>
        <end position="158"/>
    </location>
</feature>
<comment type="caution">
    <text evidence="7">The sequence shown here is derived from an EMBL/GenBank/DDBJ whole genome shotgun (WGS) entry which is preliminary data.</text>
</comment>
<feature type="transmembrane region" description="Helical" evidence="6">
    <location>
        <begin position="385"/>
        <end position="405"/>
    </location>
</feature>
<evidence type="ECO:0000256" key="4">
    <source>
        <dbReference type="ARBA" id="ARBA00022989"/>
    </source>
</evidence>
<feature type="transmembrane region" description="Helical" evidence="6">
    <location>
        <begin position="276"/>
        <end position="297"/>
    </location>
</feature>
<protein>
    <submittedName>
        <fullName evidence="7">Oligosaccharide flippase family protein</fullName>
    </submittedName>
</protein>
<keyword evidence="5 6" id="KW-0472">Membrane</keyword>
<evidence type="ECO:0000256" key="3">
    <source>
        <dbReference type="ARBA" id="ARBA00022692"/>
    </source>
</evidence>
<dbReference type="InterPro" id="IPR050833">
    <property type="entry name" value="Poly_Biosynth_Transport"/>
</dbReference>
<gene>
    <name evidence="7" type="ORF">ACFSSE_07395</name>
</gene>
<dbReference type="EMBL" id="JBHULV010000023">
    <property type="protein sequence ID" value="MFD2731526.1"/>
    <property type="molecule type" value="Genomic_DNA"/>
</dbReference>
<dbReference type="PANTHER" id="PTHR30250">
    <property type="entry name" value="PST FAMILY PREDICTED COLANIC ACID TRANSPORTER"/>
    <property type="match status" value="1"/>
</dbReference>
<keyword evidence="2" id="KW-1003">Cell membrane</keyword>
<feature type="transmembrane region" description="Helical" evidence="6">
    <location>
        <begin position="165"/>
        <end position="185"/>
    </location>
</feature>